<dbReference type="Proteomes" id="UP000680865">
    <property type="component" value="Unassembled WGS sequence"/>
</dbReference>
<organism evidence="2 3">
    <name type="scientific">Winogradskya consettensis</name>
    <dbReference type="NCBI Taxonomy" id="113560"/>
    <lineage>
        <taxon>Bacteria</taxon>
        <taxon>Bacillati</taxon>
        <taxon>Actinomycetota</taxon>
        <taxon>Actinomycetes</taxon>
        <taxon>Micromonosporales</taxon>
        <taxon>Micromonosporaceae</taxon>
        <taxon>Winogradskya</taxon>
    </lineage>
</organism>
<evidence type="ECO:0000313" key="2">
    <source>
        <dbReference type="EMBL" id="GIM73901.1"/>
    </source>
</evidence>
<evidence type="ECO:0000313" key="3">
    <source>
        <dbReference type="Proteomes" id="UP000680865"/>
    </source>
</evidence>
<protein>
    <submittedName>
        <fullName evidence="2">NAD-dependent epimerase</fullName>
    </submittedName>
</protein>
<comment type="caution">
    <text evidence="2">The sequence shown here is derived from an EMBL/GenBank/DDBJ whole genome shotgun (WGS) entry which is preliminary data.</text>
</comment>
<dbReference type="PANTHER" id="PTHR48079:SF6">
    <property type="entry name" value="NAD(P)-BINDING DOMAIN-CONTAINING PROTEIN-RELATED"/>
    <property type="match status" value="1"/>
</dbReference>
<name>A0A919VRN4_9ACTN</name>
<dbReference type="GO" id="GO:0004029">
    <property type="term" value="F:aldehyde dehydrogenase (NAD+) activity"/>
    <property type="evidence" value="ECO:0007669"/>
    <property type="project" value="TreeGrafter"/>
</dbReference>
<dbReference type="AlphaFoldDB" id="A0A919VRN4"/>
<dbReference type="InterPro" id="IPR051783">
    <property type="entry name" value="NAD(P)-dependent_oxidoreduct"/>
</dbReference>
<evidence type="ECO:0000259" key="1">
    <source>
        <dbReference type="Pfam" id="PF01370"/>
    </source>
</evidence>
<dbReference type="Pfam" id="PF01370">
    <property type="entry name" value="Epimerase"/>
    <property type="match status" value="1"/>
</dbReference>
<proteinExistence type="predicted"/>
<dbReference type="InterPro" id="IPR036291">
    <property type="entry name" value="NAD(P)-bd_dom_sf"/>
</dbReference>
<dbReference type="RefSeq" id="WP_244876095.1">
    <property type="nucleotide sequence ID" value="NZ_BAAATW010000012.1"/>
</dbReference>
<dbReference type="GO" id="GO:0005737">
    <property type="term" value="C:cytoplasm"/>
    <property type="evidence" value="ECO:0007669"/>
    <property type="project" value="TreeGrafter"/>
</dbReference>
<dbReference type="PANTHER" id="PTHR48079">
    <property type="entry name" value="PROTEIN YEEZ"/>
    <property type="match status" value="1"/>
</dbReference>
<feature type="domain" description="NAD-dependent epimerase/dehydratase" evidence="1">
    <location>
        <begin position="3"/>
        <end position="200"/>
    </location>
</feature>
<reference evidence="2" key="1">
    <citation type="submission" date="2021-03" db="EMBL/GenBank/DDBJ databases">
        <title>Whole genome shotgun sequence of Actinoplanes consettensis NBRC 14913.</title>
        <authorList>
            <person name="Komaki H."/>
            <person name="Tamura T."/>
        </authorList>
    </citation>
    <scope>NUCLEOTIDE SEQUENCE</scope>
    <source>
        <strain evidence="2">NBRC 14913</strain>
    </source>
</reference>
<accession>A0A919VRN4</accession>
<dbReference type="InterPro" id="IPR001509">
    <property type="entry name" value="Epimerase_deHydtase"/>
</dbReference>
<dbReference type="SUPFAM" id="SSF51735">
    <property type="entry name" value="NAD(P)-binding Rossmann-fold domains"/>
    <property type="match status" value="1"/>
</dbReference>
<keyword evidence="3" id="KW-1185">Reference proteome</keyword>
<gene>
    <name evidence="2" type="ORF">Aco04nite_37730</name>
</gene>
<sequence>MKIAVTGGSGFIGSAVVAELVSAGHEVIALVRSAGAAGKVGELGARAAVGDLFEPGWAAEQFKKADAVAHLAATGDAETALLDRNVLEAARRAGKPYVHTSGIWLWGDNTSITEESPVQPPALTAWRIPVEEAVLTSGLVVTIIAPGVVYGHGGGMVVEGFAAARTPEGKVPLVGDGSQHWTTVHVDDIAKLYRIVLERGEGLGYLIGASGDNPSVRELGEALGSFVAESAEASRQRLGGAYADALLLDQAASGAKARGLGWTPAGSSLVEELRGARI</sequence>
<dbReference type="EMBL" id="BOQP01000017">
    <property type="protein sequence ID" value="GIM73901.1"/>
    <property type="molecule type" value="Genomic_DNA"/>
</dbReference>
<dbReference type="Gene3D" id="3.40.50.720">
    <property type="entry name" value="NAD(P)-binding Rossmann-like Domain"/>
    <property type="match status" value="1"/>
</dbReference>